<organism evidence="1 2">
    <name type="scientific">Syntrophus aciditrophicus (strain SB)</name>
    <dbReference type="NCBI Taxonomy" id="56780"/>
    <lineage>
        <taxon>Bacteria</taxon>
        <taxon>Pseudomonadati</taxon>
        <taxon>Thermodesulfobacteriota</taxon>
        <taxon>Syntrophia</taxon>
        <taxon>Syntrophales</taxon>
        <taxon>Syntrophaceae</taxon>
        <taxon>Syntrophus</taxon>
    </lineage>
</organism>
<name>Q2LU65_SYNAS</name>
<dbReference type="KEGG" id="sat:SYN_03055"/>
<dbReference type="EMBL" id="CP000252">
    <property type="protein sequence ID" value="ABC77621.1"/>
    <property type="molecule type" value="Genomic_DNA"/>
</dbReference>
<protein>
    <submittedName>
        <fullName evidence="1">Hypothetical cytosolic protein</fullName>
    </submittedName>
</protein>
<dbReference type="AlphaFoldDB" id="Q2LU65"/>
<keyword evidence="2" id="KW-1185">Reference proteome</keyword>
<sequence>MDRTPGNVDFVQKVDSGKVSWKRRRITEVIDMLGENGWLIVPELSRCGRSKLEIL</sequence>
<accession>Q2LU65</accession>
<dbReference type="InParanoid" id="Q2LU65"/>
<gene>
    <name evidence="1" type="ORF">SYN_03055</name>
</gene>
<dbReference type="HOGENOM" id="CLU_3030791_0_0_7"/>
<dbReference type="Proteomes" id="UP000001933">
    <property type="component" value="Chromosome"/>
</dbReference>
<proteinExistence type="predicted"/>
<evidence type="ECO:0000313" key="2">
    <source>
        <dbReference type="Proteomes" id="UP000001933"/>
    </source>
</evidence>
<evidence type="ECO:0000313" key="1">
    <source>
        <dbReference type="EMBL" id="ABC77621.1"/>
    </source>
</evidence>
<reference evidence="1 2" key="1">
    <citation type="journal article" date="2007" name="Proc. Natl. Acad. Sci. U.S.A.">
        <title>The genome of Syntrophus aciditrophicus: life at the thermodynamic limit of microbial growth.</title>
        <authorList>
            <person name="McInerney M.J."/>
            <person name="Rohlin L."/>
            <person name="Mouttaki H."/>
            <person name="Kim U."/>
            <person name="Krupp R.S."/>
            <person name="Rios-Hernandez L."/>
            <person name="Sieber J."/>
            <person name="Struchtemeyer C.G."/>
            <person name="Bhattacharyya A."/>
            <person name="Campbell J.W."/>
            <person name="Gunsalus R.P."/>
        </authorList>
    </citation>
    <scope>NUCLEOTIDE SEQUENCE [LARGE SCALE GENOMIC DNA]</scope>
    <source>
        <strain evidence="1 2">SB</strain>
    </source>
</reference>